<evidence type="ECO:0000256" key="5">
    <source>
        <dbReference type="ARBA" id="ARBA00012458"/>
    </source>
</evidence>
<dbReference type="GO" id="GO:0004156">
    <property type="term" value="F:dihydropteroate synthase activity"/>
    <property type="evidence" value="ECO:0007669"/>
    <property type="project" value="UniProtKB-EC"/>
</dbReference>
<dbReference type="KEGG" id="npy:NPRO_11390"/>
<dbReference type="GO" id="GO:0046656">
    <property type="term" value="P:folic acid biosynthetic process"/>
    <property type="evidence" value="ECO:0007669"/>
    <property type="project" value="UniProtKB-KW"/>
</dbReference>
<dbReference type="InterPro" id="IPR006390">
    <property type="entry name" value="DHP_synth_dom"/>
</dbReference>
<evidence type="ECO:0000256" key="2">
    <source>
        <dbReference type="ARBA" id="ARBA00001946"/>
    </source>
</evidence>
<evidence type="ECO:0000256" key="7">
    <source>
        <dbReference type="ARBA" id="ARBA00022679"/>
    </source>
</evidence>
<dbReference type="InterPro" id="IPR011005">
    <property type="entry name" value="Dihydropteroate_synth-like_sf"/>
</dbReference>
<evidence type="ECO:0000256" key="4">
    <source>
        <dbReference type="ARBA" id="ARBA00009503"/>
    </source>
</evidence>
<dbReference type="InterPro" id="IPR045031">
    <property type="entry name" value="DHP_synth-like"/>
</dbReference>
<dbReference type="CDD" id="cd00739">
    <property type="entry name" value="DHPS"/>
    <property type="match status" value="1"/>
</dbReference>
<dbReference type="PANTHER" id="PTHR20941:SF1">
    <property type="entry name" value="FOLIC ACID SYNTHESIS PROTEIN FOL1"/>
    <property type="match status" value="1"/>
</dbReference>
<dbReference type="NCBIfam" id="TIGR01496">
    <property type="entry name" value="DHPS"/>
    <property type="match status" value="1"/>
</dbReference>
<evidence type="ECO:0000313" key="14">
    <source>
        <dbReference type="EMBL" id="BBO23544.1"/>
    </source>
</evidence>
<dbReference type="PROSITE" id="PS00792">
    <property type="entry name" value="DHPS_1"/>
    <property type="match status" value="1"/>
</dbReference>
<feature type="domain" description="Pterin-binding" evidence="13">
    <location>
        <begin position="10"/>
        <end position="265"/>
    </location>
</feature>
<dbReference type="PROSITE" id="PS50972">
    <property type="entry name" value="PTERIN_BINDING"/>
    <property type="match status" value="1"/>
</dbReference>
<dbReference type="InterPro" id="IPR000489">
    <property type="entry name" value="Pterin-binding_dom"/>
</dbReference>
<proteinExistence type="inferred from homology"/>
<dbReference type="SUPFAM" id="SSF51717">
    <property type="entry name" value="Dihydropteroate synthetase-like"/>
    <property type="match status" value="1"/>
</dbReference>
<comment type="catalytic activity">
    <reaction evidence="1">
        <text>(7,8-dihydropterin-6-yl)methyl diphosphate + 4-aminobenzoate = 7,8-dihydropteroate + diphosphate</text>
        <dbReference type="Rhea" id="RHEA:19949"/>
        <dbReference type="ChEBI" id="CHEBI:17836"/>
        <dbReference type="ChEBI" id="CHEBI:17839"/>
        <dbReference type="ChEBI" id="CHEBI:33019"/>
        <dbReference type="ChEBI" id="CHEBI:72950"/>
        <dbReference type="EC" id="2.5.1.15"/>
    </reaction>
</comment>
<accession>A0A809SE21</accession>
<dbReference type="FunFam" id="3.20.20.20:FF:000006">
    <property type="entry name" value="Dihydropteroate synthase"/>
    <property type="match status" value="1"/>
</dbReference>
<dbReference type="GO" id="GO:0046654">
    <property type="term" value="P:tetrahydrofolate biosynthetic process"/>
    <property type="evidence" value="ECO:0007669"/>
    <property type="project" value="UniProtKB-UniPathway"/>
</dbReference>
<evidence type="ECO:0000256" key="11">
    <source>
        <dbReference type="ARBA" id="ARBA00030193"/>
    </source>
</evidence>
<evidence type="ECO:0000256" key="8">
    <source>
        <dbReference type="ARBA" id="ARBA00022723"/>
    </source>
</evidence>
<dbReference type="GO" id="GO:0005829">
    <property type="term" value="C:cytosol"/>
    <property type="evidence" value="ECO:0007669"/>
    <property type="project" value="TreeGrafter"/>
</dbReference>
<dbReference type="EC" id="2.5.1.15" evidence="5 12"/>
<evidence type="ECO:0000256" key="3">
    <source>
        <dbReference type="ARBA" id="ARBA00004763"/>
    </source>
</evidence>
<dbReference type="UniPathway" id="UPA00077">
    <property type="reaction ID" value="UER00156"/>
</dbReference>
<dbReference type="EMBL" id="AP021858">
    <property type="protein sequence ID" value="BBO23544.1"/>
    <property type="molecule type" value="Genomic_DNA"/>
</dbReference>
<organism evidence="14 15">
    <name type="scientific">Candidatus Nitrosymbiomonas proteolyticus</name>
    <dbReference type="NCBI Taxonomy" id="2608984"/>
    <lineage>
        <taxon>Bacteria</taxon>
        <taxon>Bacillati</taxon>
        <taxon>Armatimonadota</taxon>
        <taxon>Armatimonadota incertae sedis</taxon>
        <taxon>Candidatus Nitrosymbiomonas</taxon>
    </lineage>
</organism>
<dbReference type="Pfam" id="PF00809">
    <property type="entry name" value="Pterin_bind"/>
    <property type="match status" value="1"/>
</dbReference>
<keyword evidence="10 12" id="KW-0289">Folate biosynthesis</keyword>
<evidence type="ECO:0000313" key="15">
    <source>
        <dbReference type="Proteomes" id="UP000662873"/>
    </source>
</evidence>
<dbReference type="Gene3D" id="3.20.20.20">
    <property type="entry name" value="Dihydropteroate synthase-like"/>
    <property type="match status" value="1"/>
</dbReference>
<comment type="pathway">
    <text evidence="3 12">Cofactor biosynthesis; tetrahydrofolate biosynthesis; 7,8-dihydrofolate from 2-amino-4-hydroxy-6-hydroxymethyl-7,8-dihydropteridine diphosphate and 4-aminobenzoate: step 1/2.</text>
</comment>
<evidence type="ECO:0000256" key="6">
    <source>
        <dbReference type="ARBA" id="ARBA00016919"/>
    </source>
</evidence>
<evidence type="ECO:0000256" key="10">
    <source>
        <dbReference type="ARBA" id="ARBA00022909"/>
    </source>
</evidence>
<evidence type="ECO:0000256" key="1">
    <source>
        <dbReference type="ARBA" id="ARBA00000012"/>
    </source>
</evidence>
<comment type="cofactor">
    <cofactor evidence="2 12">
        <name>Mg(2+)</name>
        <dbReference type="ChEBI" id="CHEBI:18420"/>
    </cofactor>
</comment>
<dbReference type="GO" id="GO:0046872">
    <property type="term" value="F:metal ion binding"/>
    <property type="evidence" value="ECO:0007669"/>
    <property type="project" value="UniProtKB-KW"/>
</dbReference>
<sequence>MSLQIPPDRPLLMGILNVTPDSFSDGGSYADAPSAAARGLALIAEGADLIDVGGESTRPGAEPVPFEEELRRVLPVVEALARQSVTVSIDTSKSVVAKSCLEAGAKVVNDVRALSDPAMSEVCAEFGCGVCLMHMQNDPATMQVEPKYGDVVREVRDFLGERVESARRAGIAEENIWIDPGFGFGKTVEHNLALLRGLPAICELGYPVLVGLSRKSFLGRIAGGDVPVPIRERESVTLAAQALAQLGGAKVIRTHEITEAVRVARLISAFQLLS</sequence>
<comment type="function">
    <text evidence="12">Catalyzes the condensation of para-aminobenzoate (pABA) with 6-hydroxymethyl-7,8-dihydropterin diphosphate (DHPt-PP) to form 7,8-dihydropteroate (H2Pte), the immediate precursor of folate derivatives.</text>
</comment>
<reference evidence="14" key="1">
    <citation type="journal article" name="DNA Res.">
        <title>The physiological potential of anammox bacteria as revealed by their core genome structure.</title>
        <authorList>
            <person name="Okubo T."/>
            <person name="Toyoda A."/>
            <person name="Fukuhara K."/>
            <person name="Uchiyama I."/>
            <person name="Harigaya Y."/>
            <person name="Kuroiwa M."/>
            <person name="Suzuki T."/>
            <person name="Murakami Y."/>
            <person name="Suwa Y."/>
            <person name="Takami H."/>
        </authorList>
    </citation>
    <scope>NUCLEOTIDE SEQUENCE</scope>
    <source>
        <strain evidence="14">317325-2</strain>
    </source>
</reference>
<dbReference type="PROSITE" id="PS00793">
    <property type="entry name" value="DHPS_2"/>
    <property type="match status" value="1"/>
</dbReference>
<protein>
    <recommendedName>
        <fullName evidence="6 12">Dihydropteroate synthase</fullName>
        <shortName evidence="12">DHPS</shortName>
        <ecNumber evidence="5 12">2.5.1.15</ecNumber>
    </recommendedName>
    <alternativeName>
        <fullName evidence="11 12">Dihydropteroate pyrophosphorylase</fullName>
    </alternativeName>
</protein>
<evidence type="ECO:0000256" key="9">
    <source>
        <dbReference type="ARBA" id="ARBA00022842"/>
    </source>
</evidence>
<keyword evidence="8 12" id="KW-0479">Metal-binding</keyword>
<evidence type="ECO:0000256" key="12">
    <source>
        <dbReference type="RuleBase" id="RU361205"/>
    </source>
</evidence>
<dbReference type="AlphaFoldDB" id="A0A809SE21"/>
<evidence type="ECO:0000259" key="13">
    <source>
        <dbReference type="PROSITE" id="PS50972"/>
    </source>
</evidence>
<name>A0A809SE21_9BACT</name>
<dbReference type="PANTHER" id="PTHR20941">
    <property type="entry name" value="FOLATE SYNTHESIS PROTEINS"/>
    <property type="match status" value="1"/>
</dbReference>
<comment type="similarity">
    <text evidence="4 12">Belongs to the DHPS family.</text>
</comment>
<dbReference type="Proteomes" id="UP000662873">
    <property type="component" value="Chromosome"/>
</dbReference>
<keyword evidence="9 12" id="KW-0460">Magnesium</keyword>
<keyword evidence="7 12" id="KW-0808">Transferase</keyword>
<gene>
    <name evidence="14" type="ORF">NPRO_11390</name>
</gene>